<name>A0A2G4R252_9BACT</name>
<dbReference type="Proteomes" id="UP000811399">
    <property type="component" value="Unassembled WGS sequence"/>
</dbReference>
<protein>
    <submittedName>
        <fullName evidence="2">Uncharacterized protein</fullName>
    </submittedName>
</protein>
<proteinExistence type="predicted"/>
<comment type="caution">
    <text evidence="2">The sequence shown here is derived from an EMBL/GenBank/DDBJ whole genome shotgun (WGS) entry which is preliminary data.</text>
</comment>
<keyword evidence="4" id="KW-1185">Reference proteome</keyword>
<reference evidence="1" key="3">
    <citation type="submission" date="2019-07" db="EMBL/GenBank/DDBJ databases">
        <authorList>
            <person name="Miller W.G."/>
        </authorList>
    </citation>
    <scope>NUCLEOTIDE SEQUENCE</scope>
    <source>
        <strain evidence="1">52/13</strain>
    </source>
</reference>
<organism evidence="2 3">
    <name type="scientific">Campylobacter vulpis</name>
    <dbReference type="NCBI Taxonomy" id="1655500"/>
    <lineage>
        <taxon>Bacteria</taxon>
        <taxon>Pseudomonadati</taxon>
        <taxon>Campylobacterota</taxon>
        <taxon>Epsilonproteobacteria</taxon>
        <taxon>Campylobacterales</taxon>
        <taxon>Campylobacteraceae</taxon>
        <taxon>Campylobacter</taxon>
    </lineage>
</organism>
<dbReference type="AlphaFoldDB" id="A0A2G4R252"/>
<sequence length="294" mass="34045">MANPHKEKVLKMLQDKYGGVKALPKTQSLFIIEALNIVLYFRYSKLSNYGKNDFKSFYGLRVEDLKFLQGKKAFIIFLSDFENKSIVLPFSKIEALLSQVKSAKDGQYKALAFFKHSGAELYFSQFAKFKIDFYLGLKSLFNFEAKNTVIPHLTHSEAQGLLGIIGQRKGFDIYYPSKDRVKIPHKISNLREHLPLFNPIINPILDEIDCIWLKGDKMEALFEVEHSTPIYSGLLRFNDAILSVANLSTLNIVADENRELKFHKELMRPTFKQNNLVEKVSFMSYANLYEWYLQ</sequence>
<reference evidence="2" key="1">
    <citation type="submission" date="2015-06" db="EMBL/GenBank/DDBJ databases">
        <authorList>
            <person name="Hoefler B.C."/>
            <person name="Straight P.D."/>
        </authorList>
    </citation>
    <scope>NUCLEOTIDE SEQUENCE [LARGE SCALE GENOMIC DNA]</scope>
    <source>
        <strain evidence="2">73/13</strain>
    </source>
</reference>
<gene>
    <name evidence="2" type="ORF">AA994_04650</name>
    <name evidence="1" type="ORF">CVU5213_03000</name>
</gene>
<evidence type="ECO:0000313" key="1">
    <source>
        <dbReference type="EMBL" id="MBS4240705.1"/>
    </source>
</evidence>
<evidence type="ECO:0000313" key="4">
    <source>
        <dbReference type="Proteomes" id="UP000811399"/>
    </source>
</evidence>
<accession>A0A2G4R252</accession>
<dbReference type="RefSeq" id="WP_099461568.1">
    <property type="nucleotide sequence ID" value="NZ_LDWY01000057.1"/>
</dbReference>
<evidence type="ECO:0000313" key="3">
    <source>
        <dbReference type="Proteomes" id="UP000237472"/>
    </source>
</evidence>
<dbReference type="EMBL" id="LDWY01000057">
    <property type="protein sequence ID" value="PHY90644.1"/>
    <property type="molecule type" value="Genomic_DNA"/>
</dbReference>
<dbReference type="EMBL" id="VJYU01000006">
    <property type="protein sequence ID" value="MBS4240705.1"/>
    <property type="molecule type" value="Genomic_DNA"/>
</dbReference>
<reference evidence="3" key="2">
    <citation type="submission" date="2015-06" db="EMBL/GenBank/DDBJ databases">
        <authorList>
            <person name="Parisi A."/>
            <person name="Chiara M."/>
            <person name="Florio D."/>
            <person name="Miccolupo A."/>
            <person name="Manzari C."/>
            <person name="Mion D."/>
            <person name="Caruso M."/>
            <person name="D'erchia A.M."/>
            <person name="Zanoni R."/>
        </authorList>
    </citation>
    <scope>NUCLEOTIDE SEQUENCE [LARGE SCALE GENOMIC DNA]</scope>
    <source>
        <strain evidence="3">73/13</strain>
    </source>
</reference>
<dbReference type="Proteomes" id="UP000237472">
    <property type="component" value="Unassembled WGS sequence"/>
</dbReference>
<evidence type="ECO:0000313" key="2">
    <source>
        <dbReference type="EMBL" id="PHY90644.1"/>
    </source>
</evidence>
<reference evidence="1 4" key="4">
    <citation type="journal article" date="2021" name="Syst. Appl. Microbiol.">
        <title>nCampylobacter vulpis sp. nov. isolated from wild red foxes.</title>
        <authorList>
            <person name="Parisi A."/>
            <person name="Chiara M."/>
            <person name="Caffara M."/>
            <person name="Mion D."/>
            <person name="Miller W.G."/>
            <person name="Caruso M."/>
            <person name="Manzari C."/>
            <person name="Florio D."/>
            <person name="Capozzi L."/>
            <person name="D'Erchia A.M."/>
            <person name="Manzulli V."/>
            <person name="Zanoni R.G."/>
        </authorList>
    </citation>
    <scope>NUCLEOTIDE SEQUENCE [LARGE SCALE GENOMIC DNA]</scope>
    <source>
        <strain evidence="1 4">52/13</strain>
    </source>
</reference>
<dbReference type="OrthoDB" id="6807706at2"/>